<keyword evidence="4" id="KW-1185">Reference proteome</keyword>
<evidence type="ECO:0000313" key="2">
    <source>
        <dbReference type="EMBL" id="CAI4010142.1"/>
    </source>
</evidence>
<proteinExistence type="predicted"/>
<name>A0A9P1DIP1_9DINO</name>
<dbReference type="EMBL" id="CAMXCT020003965">
    <property type="protein sequence ID" value="CAL1160455.1"/>
    <property type="molecule type" value="Genomic_DNA"/>
</dbReference>
<comment type="caution">
    <text evidence="2">The sequence shown here is derived from an EMBL/GenBank/DDBJ whole genome shotgun (WGS) entry which is preliminary data.</text>
</comment>
<dbReference type="EMBL" id="CAMXCT010003965">
    <property type="protein sequence ID" value="CAI4007080.1"/>
    <property type="molecule type" value="Genomic_DNA"/>
</dbReference>
<dbReference type="EMBL" id="CAMXCT010004724">
    <property type="protein sequence ID" value="CAI4010142.1"/>
    <property type="molecule type" value="Genomic_DNA"/>
</dbReference>
<dbReference type="EMBL" id="CAMXCT030004724">
    <property type="protein sequence ID" value="CAL4797454.1"/>
    <property type="molecule type" value="Genomic_DNA"/>
</dbReference>
<protein>
    <submittedName>
        <fullName evidence="2">Uncharacterized protein</fullName>
    </submittedName>
</protein>
<evidence type="ECO:0000313" key="4">
    <source>
        <dbReference type="Proteomes" id="UP001152797"/>
    </source>
</evidence>
<dbReference type="AlphaFoldDB" id="A0A9P1DIP1"/>
<reference evidence="2" key="1">
    <citation type="submission" date="2022-10" db="EMBL/GenBank/DDBJ databases">
        <authorList>
            <person name="Chen Y."/>
            <person name="Dougan E. K."/>
            <person name="Chan C."/>
            <person name="Rhodes N."/>
            <person name="Thang M."/>
        </authorList>
    </citation>
    <scope>NUCLEOTIDE SEQUENCE</scope>
</reference>
<dbReference type="Proteomes" id="UP001152797">
    <property type="component" value="Unassembled WGS sequence"/>
</dbReference>
<evidence type="ECO:0000313" key="3">
    <source>
        <dbReference type="EMBL" id="CAL1160455.1"/>
    </source>
</evidence>
<dbReference type="EMBL" id="CAMXCT020004724">
    <property type="protein sequence ID" value="CAL1163517.1"/>
    <property type="molecule type" value="Genomic_DNA"/>
</dbReference>
<gene>
    <name evidence="1" type="ORF">C1SCF055_LOCUS32660</name>
    <name evidence="2" type="ORF">C1SCF055_LOCUS35440</name>
</gene>
<organism evidence="2">
    <name type="scientific">Cladocopium goreaui</name>
    <dbReference type="NCBI Taxonomy" id="2562237"/>
    <lineage>
        <taxon>Eukaryota</taxon>
        <taxon>Sar</taxon>
        <taxon>Alveolata</taxon>
        <taxon>Dinophyceae</taxon>
        <taxon>Suessiales</taxon>
        <taxon>Symbiodiniaceae</taxon>
        <taxon>Cladocopium</taxon>
    </lineage>
</organism>
<reference evidence="3" key="2">
    <citation type="submission" date="2024-04" db="EMBL/GenBank/DDBJ databases">
        <authorList>
            <person name="Chen Y."/>
            <person name="Shah S."/>
            <person name="Dougan E. K."/>
            <person name="Thang M."/>
            <person name="Chan C."/>
        </authorList>
    </citation>
    <scope>NUCLEOTIDE SEQUENCE [LARGE SCALE GENOMIC DNA]</scope>
</reference>
<sequence length="435" mass="50260">MAWGNQEMDWALAKPRLQPPNELPLTLEKVKEMRENQEYFSREKNHEILMSSWETLLKRLKDQRGGVVRVDITCSRPWPKMVAGAADKARSKLVGAGITECFMEISDSCKNARTDTAQPFFVLTHEDGWQVMYHPKKKKEGLLAFRLRDDPHGDLRFDEAEPDKEDRTLAFELAAEGKVKSIAAKMRDFQKSRRPNGWKADDFEIGPNVWAWVLTKGLKDEFWTWLANPTKAVDSQEPPKPWRGSLEDHEIQLDLEGEEDGVQICKAITMQGEDLPVAEALDRIRMANIGQKASMAVKPEPPEEGFLKVKDLLYTQRSCREIFKSGPYRGRKLEECTAGLIAGKLDPTRTQWLTLDVVKDTQDGKLWSIDNRRLKCLKEYQKYLDQSGTDKTVMVKARIHQWTETHCRFLDHLDTWCHGKDIRVRNGKRPRPDWD</sequence>
<evidence type="ECO:0000313" key="1">
    <source>
        <dbReference type="EMBL" id="CAI4007080.1"/>
    </source>
</evidence>
<dbReference type="OrthoDB" id="442714at2759"/>
<accession>A0A9P1DIP1</accession>
<dbReference type="EMBL" id="CAMXCT030003965">
    <property type="protein sequence ID" value="CAL4794392.1"/>
    <property type="molecule type" value="Genomic_DNA"/>
</dbReference>